<gene>
    <name evidence="12" type="ORF">AHMF7605_28985</name>
</gene>
<keyword evidence="5" id="KW-0256">Endoplasmic reticulum</keyword>
<accession>A0A2T2Y8W1</accession>
<evidence type="ECO:0000256" key="6">
    <source>
        <dbReference type="ARBA" id="ARBA00022989"/>
    </source>
</evidence>
<evidence type="ECO:0000256" key="5">
    <source>
        <dbReference type="ARBA" id="ARBA00022824"/>
    </source>
</evidence>
<evidence type="ECO:0008006" key="14">
    <source>
        <dbReference type="Google" id="ProtNLM"/>
    </source>
</evidence>
<keyword evidence="3" id="KW-0812">Transmembrane</keyword>
<dbReference type="PANTHER" id="PTHR13460">
    <property type="match status" value="1"/>
</dbReference>
<dbReference type="Pfam" id="PF18962">
    <property type="entry name" value="Por_Secre_tail"/>
    <property type="match status" value="1"/>
</dbReference>
<dbReference type="Gene3D" id="2.60.40.3440">
    <property type="match status" value="1"/>
</dbReference>
<reference evidence="12 13" key="1">
    <citation type="submission" date="2018-03" db="EMBL/GenBank/DDBJ databases">
        <title>Adhaeribacter sp. HMF7605 Genome sequencing and assembly.</title>
        <authorList>
            <person name="Kang H."/>
            <person name="Kang J."/>
            <person name="Cha I."/>
            <person name="Kim H."/>
            <person name="Joh K."/>
        </authorList>
    </citation>
    <scope>NUCLEOTIDE SEQUENCE [LARGE SCALE GENOMIC DNA]</scope>
    <source>
        <strain evidence="12 13">HMF7605</strain>
    </source>
</reference>
<evidence type="ECO:0000259" key="10">
    <source>
        <dbReference type="Pfam" id="PF11721"/>
    </source>
</evidence>
<evidence type="ECO:0000259" key="11">
    <source>
        <dbReference type="Pfam" id="PF18962"/>
    </source>
</evidence>
<dbReference type="Proteomes" id="UP000240357">
    <property type="component" value="Unassembled WGS sequence"/>
</dbReference>
<comment type="subcellular location">
    <subcellularLocation>
        <location evidence="1">Endoplasmic reticulum membrane</location>
        <topology evidence="1">Single-pass type I membrane protein</topology>
    </subcellularLocation>
</comment>
<name>A0A2T2Y8W1_9BACT</name>
<proteinExistence type="inferred from homology"/>
<evidence type="ECO:0000256" key="4">
    <source>
        <dbReference type="ARBA" id="ARBA00022729"/>
    </source>
</evidence>
<evidence type="ECO:0000256" key="3">
    <source>
        <dbReference type="ARBA" id="ARBA00022692"/>
    </source>
</evidence>
<dbReference type="Pfam" id="PF11721">
    <property type="entry name" value="Malectin"/>
    <property type="match status" value="1"/>
</dbReference>
<feature type="domain" description="Secretion system C-terminal sorting" evidence="11">
    <location>
        <begin position="1027"/>
        <end position="1100"/>
    </location>
</feature>
<organism evidence="12 13">
    <name type="scientific">Adhaeribacter arboris</name>
    <dbReference type="NCBI Taxonomy" id="2072846"/>
    <lineage>
        <taxon>Bacteria</taxon>
        <taxon>Pseudomonadati</taxon>
        <taxon>Bacteroidota</taxon>
        <taxon>Cytophagia</taxon>
        <taxon>Cytophagales</taxon>
        <taxon>Hymenobacteraceae</taxon>
        <taxon>Adhaeribacter</taxon>
    </lineage>
</organism>
<dbReference type="OrthoDB" id="791543at2"/>
<comment type="caution">
    <text evidence="12">The sequence shown here is derived from an EMBL/GenBank/DDBJ whole genome shotgun (WGS) entry which is preliminary data.</text>
</comment>
<dbReference type="SUPFAM" id="SSF63829">
    <property type="entry name" value="Calcium-dependent phosphotriesterase"/>
    <property type="match status" value="3"/>
</dbReference>
<dbReference type="PANTHER" id="PTHR13460:SF0">
    <property type="entry name" value="MALECTIN"/>
    <property type="match status" value="1"/>
</dbReference>
<dbReference type="GO" id="GO:0016020">
    <property type="term" value="C:membrane"/>
    <property type="evidence" value="ECO:0007669"/>
    <property type="project" value="TreeGrafter"/>
</dbReference>
<evidence type="ECO:0000256" key="9">
    <source>
        <dbReference type="ARBA" id="ARBA00023277"/>
    </source>
</evidence>
<dbReference type="InterPro" id="IPR039155">
    <property type="entry name" value="MLEC"/>
</dbReference>
<keyword evidence="6" id="KW-1133">Transmembrane helix</keyword>
<dbReference type="NCBIfam" id="TIGR03803">
    <property type="entry name" value="Gloeo_Verruco"/>
    <property type="match status" value="13"/>
</dbReference>
<evidence type="ECO:0000256" key="2">
    <source>
        <dbReference type="ARBA" id="ARBA00009141"/>
    </source>
</evidence>
<dbReference type="InterPro" id="IPR022519">
    <property type="entry name" value="Gloeo/Verruco_rpt"/>
</dbReference>
<dbReference type="EMBL" id="PYFT01000002">
    <property type="protein sequence ID" value="PSR51947.1"/>
    <property type="molecule type" value="Genomic_DNA"/>
</dbReference>
<dbReference type="SUPFAM" id="SSF49785">
    <property type="entry name" value="Galactose-binding domain-like"/>
    <property type="match status" value="1"/>
</dbReference>
<sequence length="1102" mass="116507">MPLKLLFSVRPFSFSIPLPLQKLLVPSAIPFPRHVVRVFTILVILIAAATTHAQEVLVGLTSAGGKHQGGTAFSMKSDGTGFTLHREFARSGSKPRGNLIKAADGNFYGMTSSGGFGYGTVFKMTAAGNLTVLHSFNGTSEGSTPYGSLLQAPDKNFYGMTHEGGTLGWGTIFKITPSGTYTVLHHLDYKADGAYPFGSLIMGEDNNFYGLASEGGTKGGGTIFRITPTGTYSVLRHLYYDTDGAVPYGSLVLADDGNFYGMTFKGGAFYYGTIFRISPTGTFAVRRHLNFNTDGGYPAQNNLTIGTDGNFYGMTRQGGTSVYGTIFKMTPGGTFTVLKNFDNGKDGGSPRGSLTQHLDGNFYGITSFGGNSSYGTIFRMTPDGTFTVLKNLDVNTGGDSGSSLVFNRPDGNFYGTTLEGGAGGLGTIFKITPAGTFSLLVQFPESGQGIQPFGSVIQAQDGNFYGMTRQGGVKDYGTVFKFCTNTLTTIQSFDAATTGSNPQGNLVQGPDGNFYGTTNNGGTYGFGTIFKISPSGTLTVLWNLDETNDGAHPNGSLVWGADGNLYGTALFGGTNGYGTIFKITPSGKIFTVLRHLDYVTTGGSAFGSLVRGKDNNFYGMTYQGGSQKYGTIFKMTPTGTLTVLKNLDKTNGAYPYKNSLIQGRDGNFYGMTQEGGASGYGVIFKIAPSGNPYVVLHDFDNATDGSYPSGDLVQGSNGTLYGITNRGGNNRGGTIFKISTEGAFTVLRHLNLTTDGSESLGSLVIQKANPVANAQRVATAINTPKAITLTATGGGTPLDFKIAGQPQHGTVTGSNAKRVYTPNPGFTGTDSFNFRVIWGCQSSTTKTITITVGQASTVRINTGGSAVATSLGSFSADTYFSGETSISTTASAIANTSNDALYQDNRRATNNGGSFQYSIPVKNGAYTVKLHFAEIFHTAGGKRKFNVTAEGASWLSNYDIFALAGGARKALVATKTVSVSDGILNVSFVSIVDKACVAALEVIPVAGAERQEMEGELAKAGELVTRLYPNPVKTTLTVLLIAPTDKLQTAVVDATGRKVLWNAQEQIDKDKLQINVASLSAGLYWLQLETDQGRQTFKFIKQ</sequence>
<feature type="domain" description="Malectin" evidence="10">
    <location>
        <begin position="857"/>
        <end position="996"/>
    </location>
</feature>
<comment type="similarity">
    <text evidence="2">Belongs to the malectin family.</text>
</comment>
<evidence type="ECO:0000256" key="8">
    <source>
        <dbReference type="ARBA" id="ARBA00023180"/>
    </source>
</evidence>
<evidence type="ECO:0000256" key="7">
    <source>
        <dbReference type="ARBA" id="ARBA00023136"/>
    </source>
</evidence>
<evidence type="ECO:0000256" key="1">
    <source>
        <dbReference type="ARBA" id="ARBA00004115"/>
    </source>
</evidence>
<keyword evidence="13" id="KW-1185">Reference proteome</keyword>
<dbReference type="Pfam" id="PF17963">
    <property type="entry name" value="Big_9"/>
    <property type="match status" value="1"/>
</dbReference>
<dbReference type="InterPro" id="IPR026444">
    <property type="entry name" value="Secre_tail"/>
</dbReference>
<dbReference type="Gene3D" id="2.60.120.430">
    <property type="entry name" value="Galactose-binding lectin"/>
    <property type="match status" value="1"/>
</dbReference>
<keyword evidence="7" id="KW-0472">Membrane</keyword>
<keyword evidence="8" id="KW-0325">Glycoprotein</keyword>
<evidence type="ECO:0000313" key="12">
    <source>
        <dbReference type="EMBL" id="PSR51947.1"/>
    </source>
</evidence>
<evidence type="ECO:0000313" key="13">
    <source>
        <dbReference type="Proteomes" id="UP000240357"/>
    </source>
</evidence>
<protein>
    <recommendedName>
        <fullName evidence="14">Malectin domain-containing protein</fullName>
    </recommendedName>
</protein>
<keyword evidence="4" id="KW-0732">Signal</keyword>
<dbReference type="GO" id="GO:0030246">
    <property type="term" value="F:carbohydrate binding"/>
    <property type="evidence" value="ECO:0007669"/>
    <property type="project" value="InterPro"/>
</dbReference>
<dbReference type="InterPro" id="IPR021720">
    <property type="entry name" value="Malectin_dom"/>
</dbReference>
<dbReference type="NCBIfam" id="TIGR04183">
    <property type="entry name" value="Por_Secre_tail"/>
    <property type="match status" value="1"/>
</dbReference>
<keyword evidence="9" id="KW-0119">Carbohydrate metabolism</keyword>
<dbReference type="AlphaFoldDB" id="A0A2T2Y8W1"/>
<dbReference type="RefSeq" id="WP_106933768.1">
    <property type="nucleotide sequence ID" value="NZ_PYFT01000002.1"/>
</dbReference>
<dbReference type="InterPro" id="IPR008979">
    <property type="entry name" value="Galactose-bd-like_sf"/>
</dbReference>